<feature type="compositionally biased region" description="Basic and acidic residues" evidence="1">
    <location>
        <begin position="147"/>
        <end position="157"/>
    </location>
</feature>
<dbReference type="EMBL" id="HBFW01000122">
    <property type="protein sequence ID" value="CAD8929055.1"/>
    <property type="molecule type" value="Transcribed_RNA"/>
</dbReference>
<evidence type="ECO:0000256" key="1">
    <source>
        <dbReference type="SAM" id="MobiDB-lite"/>
    </source>
</evidence>
<reference evidence="3" key="1">
    <citation type="submission" date="2021-01" db="EMBL/GenBank/DDBJ databases">
        <authorList>
            <person name="Corre E."/>
            <person name="Pelletier E."/>
            <person name="Niang G."/>
            <person name="Scheremetjew M."/>
            <person name="Finn R."/>
            <person name="Kale V."/>
            <person name="Holt S."/>
            <person name="Cochrane G."/>
            <person name="Meng A."/>
            <person name="Brown T."/>
            <person name="Cohen L."/>
        </authorList>
    </citation>
    <scope>NUCLEOTIDE SEQUENCE</scope>
    <source>
        <strain evidence="3">ECT3854</strain>
    </source>
</reference>
<feature type="domain" description="Amine oxidase" evidence="2">
    <location>
        <begin position="82"/>
        <end position="135"/>
    </location>
</feature>
<dbReference type="Pfam" id="PF01593">
    <property type="entry name" value="Amino_oxidase"/>
    <property type="match status" value="1"/>
</dbReference>
<protein>
    <recommendedName>
        <fullName evidence="2">Amine oxidase domain-containing protein</fullName>
    </recommendedName>
</protein>
<evidence type="ECO:0000313" key="3">
    <source>
        <dbReference type="EMBL" id="CAD8929055.1"/>
    </source>
</evidence>
<dbReference type="AlphaFoldDB" id="A0A7S1CWD3"/>
<gene>
    <name evidence="3" type="ORF">CTEN0397_LOCUS72</name>
</gene>
<feature type="region of interest" description="Disordered" evidence="1">
    <location>
        <begin position="141"/>
        <end position="165"/>
    </location>
</feature>
<accession>A0A7S1CWD3</accession>
<proteinExistence type="predicted"/>
<name>A0A7S1CWD3_CYCTE</name>
<organism evidence="3">
    <name type="scientific">Cyclophora tenuis</name>
    <name type="common">Marine diatom</name>
    <dbReference type="NCBI Taxonomy" id="216820"/>
    <lineage>
        <taxon>Eukaryota</taxon>
        <taxon>Sar</taxon>
        <taxon>Stramenopiles</taxon>
        <taxon>Ochrophyta</taxon>
        <taxon>Bacillariophyta</taxon>
        <taxon>Fragilariophyceae</taxon>
        <taxon>Fragilariophycidae</taxon>
        <taxon>Cyclophorales</taxon>
        <taxon>Cyclophoraceae</taxon>
        <taxon>Cyclophora</taxon>
    </lineage>
</organism>
<dbReference type="InterPro" id="IPR002937">
    <property type="entry name" value="Amino_oxidase"/>
</dbReference>
<dbReference type="Gene3D" id="3.50.50.60">
    <property type="entry name" value="FAD/NAD(P)-binding domain"/>
    <property type="match status" value="1"/>
</dbReference>
<evidence type="ECO:0000259" key="2">
    <source>
        <dbReference type="Pfam" id="PF01593"/>
    </source>
</evidence>
<dbReference type="GO" id="GO:0016491">
    <property type="term" value="F:oxidoreductase activity"/>
    <property type="evidence" value="ECO:0007669"/>
    <property type="project" value="InterPro"/>
</dbReference>
<sequence>MQSVVCADCPIPEIWMREMGDYVVAVGFLTSTFSEKFLERTNGGCPKLGSTIMLKQLSEVLGLSYDGLSEALVDTRVCEWDIGYMYPKVGMETSRHLVDLAAPMDNVLFAGESTNTNACSTVQAAMDTGLRAAHQAQGLLSSSTRVSGEDSSPHEHYAQTVKGQC</sequence>
<dbReference type="SUPFAM" id="SSF51905">
    <property type="entry name" value="FAD/NAD(P)-binding domain"/>
    <property type="match status" value="1"/>
</dbReference>
<dbReference type="InterPro" id="IPR036188">
    <property type="entry name" value="FAD/NAD-bd_sf"/>
</dbReference>